<dbReference type="Gene3D" id="1.25.10.10">
    <property type="entry name" value="Leucine-rich Repeat Variant"/>
    <property type="match status" value="2"/>
</dbReference>
<keyword evidence="5" id="KW-1185">Reference proteome</keyword>
<dbReference type="OrthoDB" id="379794at2759"/>
<dbReference type="InterPro" id="IPR051374">
    <property type="entry name" value="Ataxin-10/CTR86_families"/>
</dbReference>
<protein>
    <recommendedName>
        <fullName evidence="3">Ataxin-10 domain-containing protein</fullName>
    </recommendedName>
</protein>
<evidence type="ECO:0000259" key="3">
    <source>
        <dbReference type="Pfam" id="PF09759"/>
    </source>
</evidence>
<keyword evidence="1" id="KW-0132">Cell division</keyword>
<comment type="caution">
    <text evidence="4">The sequence shown here is derived from an EMBL/GenBank/DDBJ whole genome shotgun (WGS) entry which is preliminary data.</text>
</comment>
<dbReference type="InterPro" id="IPR011989">
    <property type="entry name" value="ARM-like"/>
</dbReference>
<evidence type="ECO:0000256" key="1">
    <source>
        <dbReference type="ARBA" id="ARBA00022618"/>
    </source>
</evidence>
<reference evidence="4" key="2">
    <citation type="journal article" date="2023" name="Plants (Basel)">
        <title>Annotation of the Turnera subulata (Passifloraceae) Draft Genome Reveals the S-Locus Evolved after the Divergence of Turneroideae from Passifloroideae in a Stepwise Manner.</title>
        <authorList>
            <person name="Henning P.M."/>
            <person name="Roalson E.H."/>
            <person name="Mir W."/>
            <person name="McCubbin A.G."/>
            <person name="Shore J.S."/>
        </authorList>
    </citation>
    <scope>NUCLEOTIDE SEQUENCE</scope>
    <source>
        <strain evidence="4">F60SS</strain>
    </source>
</reference>
<reference evidence="4" key="1">
    <citation type="submission" date="2022-02" db="EMBL/GenBank/DDBJ databases">
        <authorList>
            <person name="Henning P.M."/>
            <person name="McCubbin A.G."/>
            <person name="Shore J.S."/>
        </authorList>
    </citation>
    <scope>NUCLEOTIDE SEQUENCE</scope>
    <source>
        <strain evidence="4">F60SS</strain>
        <tissue evidence="4">Leaves</tissue>
    </source>
</reference>
<keyword evidence="2" id="KW-0131">Cell cycle</keyword>
<dbReference type="InterPro" id="IPR016024">
    <property type="entry name" value="ARM-type_fold"/>
</dbReference>
<dbReference type="GO" id="GO:0051301">
    <property type="term" value="P:cell division"/>
    <property type="evidence" value="ECO:0007669"/>
    <property type="project" value="UniProtKB-KW"/>
</dbReference>
<feature type="domain" description="Ataxin-10" evidence="3">
    <location>
        <begin position="390"/>
        <end position="483"/>
    </location>
</feature>
<name>A0A9Q0FGY9_9ROSI</name>
<evidence type="ECO:0000313" key="4">
    <source>
        <dbReference type="EMBL" id="KAJ4831293.1"/>
    </source>
</evidence>
<gene>
    <name evidence="4" type="ORF">Tsubulata_020393</name>
</gene>
<dbReference type="PANTHER" id="PTHR13255">
    <property type="entry name" value="ATAXIN-10"/>
    <property type="match status" value="1"/>
</dbReference>
<organism evidence="4 5">
    <name type="scientific">Turnera subulata</name>
    <dbReference type="NCBI Taxonomy" id="218843"/>
    <lineage>
        <taxon>Eukaryota</taxon>
        <taxon>Viridiplantae</taxon>
        <taxon>Streptophyta</taxon>
        <taxon>Embryophyta</taxon>
        <taxon>Tracheophyta</taxon>
        <taxon>Spermatophyta</taxon>
        <taxon>Magnoliopsida</taxon>
        <taxon>eudicotyledons</taxon>
        <taxon>Gunneridae</taxon>
        <taxon>Pentapetalae</taxon>
        <taxon>rosids</taxon>
        <taxon>fabids</taxon>
        <taxon>Malpighiales</taxon>
        <taxon>Passifloraceae</taxon>
        <taxon>Turnera</taxon>
    </lineage>
</organism>
<proteinExistence type="predicted"/>
<sequence length="491" mass="54259">MGDTSLMEILQEKDLLEPLFKESKSSDLTETLEILTEVARTDSGRSNLASKQILPVVLRLCKSIPYPKGKDYLALALKLLRNLCAGEVVNQSCFIWSDGVDIVSNVLRSVGFGPNPDFGIVRAGLQVLANVSLAGQEHQQAIWQRLFPDGFLMLAKVRSRETFDPLCMIIYVCCDGNPGMFSELCGDQGLPTVAEIVRTASAVGFGQDWFKLIISRICLEDVYFPQIFSTLYSADGVEGIGESGDSFTAARAYLLRIVSDILNERLEEVEFTVPAEFAVCVFGIFMRSASLNDPFARGDSALPTGSTATDVLGYSLTILRDLCARDGRYGLEEGRADVVDTLLSNGLLQLLLGLLGDLEPPAIISKALKQVENQEASTSSSHKPCPYKGFRRDLVAVIANCVYRRKHAQDEIRERNGILLLLQQCVTDENNPFLREWGIWCVRNLLEGNEENKLAVAELELQGTVDMPELSRIGLRVEVDPKTRRPKLVNT</sequence>
<dbReference type="Pfam" id="PF09759">
    <property type="entry name" value="Atx10homo_assoc"/>
    <property type="match status" value="1"/>
</dbReference>
<dbReference type="InterPro" id="IPR019156">
    <property type="entry name" value="Ataxin-10_domain"/>
</dbReference>
<dbReference type="GO" id="GO:0005829">
    <property type="term" value="C:cytosol"/>
    <property type="evidence" value="ECO:0007669"/>
    <property type="project" value="TreeGrafter"/>
</dbReference>
<dbReference type="EMBL" id="JAKUCV010005413">
    <property type="protein sequence ID" value="KAJ4831293.1"/>
    <property type="molecule type" value="Genomic_DNA"/>
</dbReference>
<evidence type="ECO:0000256" key="2">
    <source>
        <dbReference type="ARBA" id="ARBA00023306"/>
    </source>
</evidence>
<dbReference type="SUPFAM" id="SSF48371">
    <property type="entry name" value="ARM repeat"/>
    <property type="match status" value="1"/>
</dbReference>
<evidence type="ECO:0000313" key="5">
    <source>
        <dbReference type="Proteomes" id="UP001141552"/>
    </source>
</evidence>
<accession>A0A9Q0FGY9</accession>
<dbReference type="AlphaFoldDB" id="A0A9Q0FGY9"/>
<dbReference type="PANTHER" id="PTHR13255:SF0">
    <property type="entry name" value="ATAXIN-10"/>
    <property type="match status" value="1"/>
</dbReference>
<dbReference type="Proteomes" id="UP001141552">
    <property type="component" value="Unassembled WGS sequence"/>
</dbReference>